<evidence type="ECO:0000313" key="3">
    <source>
        <dbReference type="Proteomes" id="UP000050794"/>
    </source>
</evidence>
<protein>
    <submittedName>
        <fullName evidence="2 4">Uncharacterized protein</fullName>
    </submittedName>
</protein>
<organism evidence="3 4">
    <name type="scientific">Toxocara canis</name>
    <name type="common">Canine roundworm</name>
    <dbReference type="NCBI Taxonomy" id="6265"/>
    <lineage>
        <taxon>Eukaryota</taxon>
        <taxon>Metazoa</taxon>
        <taxon>Ecdysozoa</taxon>
        <taxon>Nematoda</taxon>
        <taxon>Chromadorea</taxon>
        <taxon>Rhabditida</taxon>
        <taxon>Spirurina</taxon>
        <taxon>Ascaridomorpha</taxon>
        <taxon>Ascaridoidea</taxon>
        <taxon>Toxocaridae</taxon>
        <taxon>Toxocara</taxon>
    </lineage>
</organism>
<evidence type="ECO:0000313" key="2">
    <source>
        <dbReference type="EMBL" id="VDM40557.1"/>
    </source>
</evidence>
<accession>A0A183UL66</accession>
<feature type="region of interest" description="Disordered" evidence="1">
    <location>
        <begin position="78"/>
        <end position="117"/>
    </location>
</feature>
<keyword evidence="3" id="KW-1185">Reference proteome</keyword>
<proteinExistence type="predicted"/>
<evidence type="ECO:0000256" key="1">
    <source>
        <dbReference type="SAM" id="MobiDB-lite"/>
    </source>
</evidence>
<evidence type="ECO:0000313" key="4">
    <source>
        <dbReference type="WBParaSite" id="TCNE_0000923601-mRNA-1"/>
    </source>
</evidence>
<sequence length="334" mass="37892">MKAVGEDSARQEMTQDDNCTLGSDMASLVSAAERWALEENTAAVEQRSFTDDGTLIYLDPWKLSLEVAYEICKRNHWDPQTGRELRPPRVQNEDGDLNESNSQRSTKDERIVTSKTAQATDEQPVVLVRRNEWQPRFIQKYSKFTIVVAVQESKAYRGQDEHLMRFRREAVAVSSPRKADPVRNPLVESYLRRIVRSAISSPSPVTAARSITSTPYRATPRRFSLPFVSERAPSQRFSLPTIKEIPTVKENHKIRFKGNSPIISERGESSRIPRLLIAPNKLRPVQRAETVTTGKLVCRPKATLVPHKDHILEVFRQCAMRIRAGDDASRTTGV</sequence>
<dbReference type="WBParaSite" id="TCNE_0000923601-mRNA-1">
    <property type="protein sequence ID" value="TCNE_0000923601-mRNA-1"/>
    <property type="gene ID" value="TCNE_0000923601"/>
</dbReference>
<reference evidence="2 3" key="2">
    <citation type="submission" date="2018-11" db="EMBL/GenBank/DDBJ databases">
        <authorList>
            <consortium name="Pathogen Informatics"/>
        </authorList>
    </citation>
    <scope>NUCLEOTIDE SEQUENCE [LARGE SCALE GENOMIC DNA]</scope>
</reference>
<gene>
    <name evidence="2" type="ORF">TCNE_LOCUS9236</name>
</gene>
<dbReference type="AlphaFoldDB" id="A0A183UL66"/>
<feature type="compositionally biased region" description="Basic and acidic residues" evidence="1">
    <location>
        <begin position="1"/>
        <end position="10"/>
    </location>
</feature>
<name>A0A183UL66_TOXCA</name>
<feature type="region of interest" description="Disordered" evidence="1">
    <location>
        <begin position="1"/>
        <end position="21"/>
    </location>
</feature>
<dbReference type="Proteomes" id="UP000050794">
    <property type="component" value="Unassembled WGS sequence"/>
</dbReference>
<feature type="compositionally biased region" description="Basic and acidic residues" evidence="1">
    <location>
        <begin position="78"/>
        <end position="87"/>
    </location>
</feature>
<dbReference type="EMBL" id="UYWY01020117">
    <property type="protein sequence ID" value="VDM40557.1"/>
    <property type="molecule type" value="Genomic_DNA"/>
</dbReference>
<reference evidence="4" key="1">
    <citation type="submission" date="2016-06" db="UniProtKB">
        <authorList>
            <consortium name="WormBaseParasite"/>
        </authorList>
    </citation>
    <scope>IDENTIFICATION</scope>
</reference>